<dbReference type="Pfam" id="PF13649">
    <property type="entry name" value="Methyltransf_25"/>
    <property type="match status" value="1"/>
</dbReference>
<evidence type="ECO:0000313" key="2">
    <source>
        <dbReference type="EMBL" id="GAA1563361.1"/>
    </source>
</evidence>
<evidence type="ECO:0000313" key="3">
    <source>
        <dbReference type="Proteomes" id="UP001501470"/>
    </source>
</evidence>
<accession>A0ABN2CVB6</accession>
<gene>
    <name evidence="2" type="ORF">GCM10009827_101200</name>
</gene>
<reference evidence="2 3" key="1">
    <citation type="journal article" date="2019" name="Int. J. Syst. Evol. Microbiol.">
        <title>The Global Catalogue of Microorganisms (GCM) 10K type strain sequencing project: providing services to taxonomists for standard genome sequencing and annotation.</title>
        <authorList>
            <consortium name="The Broad Institute Genomics Platform"/>
            <consortium name="The Broad Institute Genome Sequencing Center for Infectious Disease"/>
            <person name="Wu L."/>
            <person name="Ma J."/>
        </authorList>
    </citation>
    <scope>NUCLEOTIDE SEQUENCE [LARGE SCALE GENOMIC DNA]</scope>
    <source>
        <strain evidence="2 3">JCM 15933</strain>
    </source>
</reference>
<comment type="caution">
    <text evidence="2">The sequence shown here is derived from an EMBL/GenBank/DDBJ whole genome shotgun (WGS) entry which is preliminary data.</text>
</comment>
<proteinExistence type="predicted"/>
<dbReference type="EMBL" id="BAAAQD010000033">
    <property type="protein sequence ID" value="GAA1563361.1"/>
    <property type="molecule type" value="Genomic_DNA"/>
</dbReference>
<sequence>MLEPQLAAIGYGPMIQALNEVHYAGETSFYRDAPLRPCENQLFARVGAGCRILDVGCGAGRVTRAVAARGGDIVGVDVNGSALAVARAAAPSVGFVHASMTDLPFPGASFDQVWCLRFSFNALPTPQERLATLRELWRVCAPGGTVLVEAFNWYYWGRFGLIRAANLLELLARSARRWGGSRSLPLPARDILYLANKANGAAPGYAHLTTARELYQLAAACGLGTFATVTSERELLAGSRRPVRPRHGAYSMWLALTKPNVIRS</sequence>
<keyword evidence="3" id="KW-1185">Reference proteome</keyword>
<dbReference type="InterPro" id="IPR041698">
    <property type="entry name" value="Methyltransf_25"/>
</dbReference>
<dbReference type="CDD" id="cd02440">
    <property type="entry name" value="AdoMet_MTases"/>
    <property type="match status" value="1"/>
</dbReference>
<dbReference type="PANTHER" id="PTHR42912">
    <property type="entry name" value="METHYLTRANSFERASE"/>
    <property type="match status" value="1"/>
</dbReference>
<protein>
    <recommendedName>
        <fullName evidence="1">Methyltransferase domain-containing protein</fullName>
    </recommendedName>
</protein>
<dbReference type="InterPro" id="IPR029063">
    <property type="entry name" value="SAM-dependent_MTases_sf"/>
</dbReference>
<dbReference type="RefSeq" id="WP_344512510.1">
    <property type="nucleotide sequence ID" value="NZ_BAAAQD010000033.1"/>
</dbReference>
<dbReference type="InterPro" id="IPR050508">
    <property type="entry name" value="Methyltransf_Superfamily"/>
</dbReference>
<dbReference type="Gene3D" id="3.40.50.150">
    <property type="entry name" value="Vaccinia Virus protein VP39"/>
    <property type="match status" value="1"/>
</dbReference>
<dbReference type="Proteomes" id="UP001501470">
    <property type="component" value="Unassembled WGS sequence"/>
</dbReference>
<name>A0ABN2CVB6_9ACTN</name>
<evidence type="ECO:0000259" key="1">
    <source>
        <dbReference type="Pfam" id="PF13649"/>
    </source>
</evidence>
<organism evidence="2 3">
    <name type="scientific">Dactylosporangium maewongense</name>
    <dbReference type="NCBI Taxonomy" id="634393"/>
    <lineage>
        <taxon>Bacteria</taxon>
        <taxon>Bacillati</taxon>
        <taxon>Actinomycetota</taxon>
        <taxon>Actinomycetes</taxon>
        <taxon>Micromonosporales</taxon>
        <taxon>Micromonosporaceae</taxon>
        <taxon>Dactylosporangium</taxon>
    </lineage>
</organism>
<feature type="domain" description="Methyltransferase" evidence="1">
    <location>
        <begin position="52"/>
        <end position="144"/>
    </location>
</feature>
<dbReference type="SUPFAM" id="SSF53335">
    <property type="entry name" value="S-adenosyl-L-methionine-dependent methyltransferases"/>
    <property type="match status" value="1"/>
</dbReference>